<keyword evidence="1" id="KW-0732">Signal</keyword>
<dbReference type="EMBL" id="ML995489">
    <property type="protein sequence ID" value="KAF2140457.1"/>
    <property type="molecule type" value="Genomic_DNA"/>
</dbReference>
<sequence length="190" mass="20414">MMNVYTFLISLVLAFSCHAAAISTMSTDSNDATFTATAIVTNSETNNSVIQCWKFLTPLSKLESGDAAGALTLSFTFSSLGSQYTVTPPRFDAGVQNAPAQQFVYIASGKVRFTLPHSTGYDDQAWIMGGSNGLIVIGDMMGSGHKEQYPSDEPTISLQLPFLNDIAPNHNVLHSGPCNKTYNQSQLTSD</sequence>
<name>A0A6A6BC23_9PEZI</name>
<reference evidence="2" key="1">
    <citation type="journal article" date="2020" name="Stud. Mycol.">
        <title>101 Dothideomycetes genomes: a test case for predicting lifestyles and emergence of pathogens.</title>
        <authorList>
            <person name="Haridas S."/>
            <person name="Albert R."/>
            <person name="Binder M."/>
            <person name="Bloem J."/>
            <person name="Labutti K."/>
            <person name="Salamov A."/>
            <person name="Andreopoulos B."/>
            <person name="Baker S."/>
            <person name="Barry K."/>
            <person name="Bills G."/>
            <person name="Bluhm B."/>
            <person name="Cannon C."/>
            <person name="Castanera R."/>
            <person name="Culley D."/>
            <person name="Daum C."/>
            <person name="Ezra D."/>
            <person name="Gonzalez J."/>
            <person name="Henrissat B."/>
            <person name="Kuo A."/>
            <person name="Liang C."/>
            <person name="Lipzen A."/>
            <person name="Lutzoni F."/>
            <person name="Magnuson J."/>
            <person name="Mondo S."/>
            <person name="Nolan M."/>
            <person name="Ohm R."/>
            <person name="Pangilinan J."/>
            <person name="Park H.-J."/>
            <person name="Ramirez L."/>
            <person name="Alfaro M."/>
            <person name="Sun H."/>
            <person name="Tritt A."/>
            <person name="Yoshinaga Y."/>
            <person name="Zwiers L.-H."/>
            <person name="Turgeon B."/>
            <person name="Goodwin S."/>
            <person name="Spatafora J."/>
            <person name="Crous P."/>
            <person name="Grigoriev I."/>
        </authorList>
    </citation>
    <scope>NUCLEOTIDE SEQUENCE</scope>
    <source>
        <strain evidence="2">CBS 121167</strain>
    </source>
</reference>
<dbReference type="OrthoDB" id="3223416at2759"/>
<dbReference type="AlphaFoldDB" id="A0A6A6BC23"/>
<feature type="chain" id="PRO_5025328760" description="DOMON domain-containing protein" evidence="1">
    <location>
        <begin position="20"/>
        <end position="190"/>
    </location>
</feature>
<protein>
    <recommendedName>
        <fullName evidence="4">DOMON domain-containing protein</fullName>
    </recommendedName>
</protein>
<organism evidence="2 3">
    <name type="scientific">Aplosporella prunicola CBS 121167</name>
    <dbReference type="NCBI Taxonomy" id="1176127"/>
    <lineage>
        <taxon>Eukaryota</taxon>
        <taxon>Fungi</taxon>
        <taxon>Dikarya</taxon>
        <taxon>Ascomycota</taxon>
        <taxon>Pezizomycotina</taxon>
        <taxon>Dothideomycetes</taxon>
        <taxon>Dothideomycetes incertae sedis</taxon>
        <taxon>Botryosphaeriales</taxon>
        <taxon>Aplosporellaceae</taxon>
        <taxon>Aplosporella</taxon>
    </lineage>
</organism>
<feature type="signal peptide" evidence="1">
    <location>
        <begin position="1"/>
        <end position="19"/>
    </location>
</feature>
<evidence type="ECO:0008006" key="4">
    <source>
        <dbReference type="Google" id="ProtNLM"/>
    </source>
</evidence>
<dbReference type="Proteomes" id="UP000799438">
    <property type="component" value="Unassembled WGS sequence"/>
</dbReference>
<dbReference type="RefSeq" id="XP_033396170.1">
    <property type="nucleotide sequence ID" value="XM_033539123.1"/>
</dbReference>
<evidence type="ECO:0000313" key="2">
    <source>
        <dbReference type="EMBL" id="KAF2140457.1"/>
    </source>
</evidence>
<evidence type="ECO:0000313" key="3">
    <source>
        <dbReference type="Proteomes" id="UP000799438"/>
    </source>
</evidence>
<keyword evidence="3" id="KW-1185">Reference proteome</keyword>
<accession>A0A6A6BC23</accession>
<evidence type="ECO:0000256" key="1">
    <source>
        <dbReference type="SAM" id="SignalP"/>
    </source>
</evidence>
<proteinExistence type="predicted"/>
<dbReference type="GeneID" id="54296619"/>
<gene>
    <name evidence="2" type="ORF">K452DRAFT_273009</name>
</gene>